<dbReference type="SUPFAM" id="SSF47336">
    <property type="entry name" value="ACP-like"/>
    <property type="match status" value="1"/>
</dbReference>
<evidence type="ECO:0000313" key="1">
    <source>
        <dbReference type="EMBL" id="THV20218.1"/>
    </source>
</evidence>
<evidence type="ECO:0000313" key="2">
    <source>
        <dbReference type="Proteomes" id="UP000308828"/>
    </source>
</evidence>
<accession>A0A4S8NSP0</accession>
<organism evidence="1 2">
    <name type="scientific">Peteryoungia ipomoeae</name>
    <dbReference type="NCBI Taxonomy" id="1210932"/>
    <lineage>
        <taxon>Bacteria</taxon>
        <taxon>Pseudomonadati</taxon>
        <taxon>Pseudomonadota</taxon>
        <taxon>Alphaproteobacteria</taxon>
        <taxon>Hyphomicrobiales</taxon>
        <taxon>Rhizobiaceae</taxon>
        <taxon>Peteryoungia</taxon>
    </lineage>
</organism>
<gene>
    <name evidence="1" type="ORF">FAA97_19425</name>
</gene>
<dbReference type="AlphaFoldDB" id="A0A4S8NSP0"/>
<sequence length="437" mass="49924">MTRSDIIDAIAQVLAGPMQHRHMEAFSPAARLNQDLYLDSVLILQIFLNLELEHGLMVDDAVISRKDVVTVADLADLFLPEDDTAPAEPEPAAEPMPEFEGGVHGEEYYDIKVHCFVSCLCDGLKRRGIDHRPFYFGIWDAPFGISPRHELLYHDATVSHEPFRLWFERLYRAPVTPWYDHARSKDENVAAFLDLLEKRSETEGVMVMLDLFHLPERENKFNQNPFPHYLMPEMTEDADVWFIRDPDYRWEGPIERAKVLNAIAQPTVAGGYHFDRAAFQPADDADVVAYLNECLIRARNPLIEALRSVLAAHVEGRDGLVLSDLTSGLRELPVLAIRKYAYEHGFAFVWRAAKLGNSEFEHWCNEIEALHQELKNIHFTAMKLAQTGDRRLIEDVERRLDRADRFETAIKTRLGAAFDAWSAGFQDADSPRLKALA</sequence>
<dbReference type="RefSeq" id="WP_136600235.1">
    <property type="nucleotide sequence ID" value="NZ_STGV01000008.1"/>
</dbReference>
<dbReference type="Gene3D" id="1.10.1200.10">
    <property type="entry name" value="ACP-like"/>
    <property type="match status" value="1"/>
</dbReference>
<dbReference type="OrthoDB" id="177586at2"/>
<dbReference type="InterPro" id="IPR036736">
    <property type="entry name" value="ACP-like_sf"/>
</dbReference>
<keyword evidence="2" id="KW-1185">Reference proteome</keyword>
<protein>
    <submittedName>
        <fullName evidence="1">Phosphopantetheine-binding protein</fullName>
    </submittedName>
</protein>
<name>A0A4S8NSP0_9HYPH</name>
<dbReference type="InterPro" id="IPR046047">
    <property type="entry name" value="DUF6005"/>
</dbReference>
<reference evidence="1 2" key="1">
    <citation type="submission" date="2019-04" db="EMBL/GenBank/DDBJ databases">
        <title>Genome sequence of strain shin9-1.</title>
        <authorList>
            <person name="Gao J."/>
            <person name="Sun J."/>
        </authorList>
    </citation>
    <scope>NUCLEOTIDE SEQUENCE [LARGE SCALE GENOMIC DNA]</scope>
    <source>
        <strain evidence="2">shin9-1</strain>
    </source>
</reference>
<proteinExistence type="predicted"/>
<dbReference type="Pfam" id="PF19468">
    <property type="entry name" value="DUF6005"/>
    <property type="match status" value="1"/>
</dbReference>
<dbReference type="Proteomes" id="UP000308828">
    <property type="component" value="Unassembled WGS sequence"/>
</dbReference>
<comment type="caution">
    <text evidence="1">The sequence shown here is derived from an EMBL/GenBank/DDBJ whole genome shotgun (WGS) entry which is preliminary data.</text>
</comment>
<dbReference type="EMBL" id="STGV01000008">
    <property type="protein sequence ID" value="THV20218.1"/>
    <property type="molecule type" value="Genomic_DNA"/>
</dbReference>